<dbReference type="Proteomes" id="UP001058124">
    <property type="component" value="Unassembled WGS sequence"/>
</dbReference>
<sequence length="708" mass="83032">MEQDARLHTAMQAMCNNKMTENGPQREWFIADIVGFLRDERYDELDALYNQALAESITCREAEKRYFRSWWTNMTDFYDMGAPVKAGPDGLALIKNWQRARPYSTHAWLAEAQYWNNYAWLYRSYGWARETTHAMWICAAACNEQMVIAALNAIHCEPRQWMAAALTSTNSKVFGQPTWLVAFLQGEEVTGQPIMQELARYRQSSPQETDALMAHSGLSFDNAICPSLPRPSWLPACKGDAGQKYWLSVCQRIFPTAFYALDEYIPFRMPRWRGSHEEIREFLASSVCAHLSPEEREHLELLIWWDDYRDLRIKEIDSSEEQERVIAKAREIALHARSREARHNALGWLMNCYDDLENEDALWRCIQLAVMEKRKLNNYFTYRAVAFALRDFPDTNWIYNFICQNSQQTLYSGVEIYRGYFQYAGLFGFEKNEKRAKAWLDKESVNSIECSPTWNWTIRSLHWLKLTEHCVPLAELGAQRNIPGAMKWLGQEHESSDDNSLLPYEPATALDYYQRAAEILRKQISLRDSIAYPLVSNGEYTQYEDDLGHIYVRIAMCYKWLIREETSQPKRFADEKKMLDYLYQAHQLGREGAWRLYLLNIFEVKDYTLAHARLDMLHEEADKGSMEAMVTLSRLYGNKQDKKLFNMKQSARWYHFAKTLYPDSDVVWDCLAHLHGDTFWKRCRYAWLTLKLSDAELPGRATPKPTRH</sequence>
<keyword evidence="3" id="KW-1185">Reference proteome</keyword>
<dbReference type="EMBL" id="BRLH01000006">
    <property type="protein sequence ID" value="GKX56549.1"/>
    <property type="molecule type" value="Genomic_DNA"/>
</dbReference>
<comment type="caution">
    <text evidence="2">The sequence shown here is derived from an EMBL/GenBank/DDBJ whole genome shotgun (WGS) entry which is preliminary data.</text>
</comment>
<protein>
    <submittedName>
        <fullName evidence="2">Membrane protein</fullName>
    </submittedName>
</protein>
<dbReference type="InterPro" id="IPR025115">
    <property type="entry name" value="DUF4034"/>
</dbReference>
<gene>
    <name evidence="2" type="ORF">SOASR030_26610</name>
</gene>
<dbReference type="AlphaFoldDB" id="A0AAV5N6H4"/>
<evidence type="ECO:0000313" key="2">
    <source>
        <dbReference type="EMBL" id="GKX56549.1"/>
    </source>
</evidence>
<feature type="domain" description="DUF4034" evidence="1">
    <location>
        <begin position="30"/>
        <end position="306"/>
    </location>
</feature>
<name>A0AAV5N6H4_9GAMM</name>
<accession>A0AAV5N6H4</accession>
<dbReference type="RefSeq" id="WP_027274804.1">
    <property type="nucleotide sequence ID" value="NZ_BRLH01000006.1"/>
</dbReference>
<dbReference type="Pfam" id="PF13226">
    <property type="entry name" value="DUF4034"/>
    <property type="match status" value="1"/>
</dbReference>
<organism evidence="2 3">
    <name type="scientific">Leminorella grimontii</name>
    <dbReference type="NCBI Taxonomy" id="82981"/>
    <lineage>
        <taxon>Bacteria</taxon>
        <taxon>Pseudomonadati</taxon>
        <taxon>Pseudomonadota</taxon>
        <taxon>Gammaproteobacteria</taxon>
        <taxon>Enterobacterales</taxon>
        <taxon>Budviciaceae</taxon>
        <taxon>Leminorella</taxon>
    </lineage>
</organism>
<reference evidence="2" key="1">
    <citation type="submission" date="2022-06" db="EMBL/GenBank/DDBJ databases">
        <title>Draft genome sequences of Leminorella grimontii str. JCM5902.</title>
        <authorList>
            <person name="Wakabayashi Y."/>
            <person name="Kojima K."/>
        </authorList>
    </citation>
    <scope>NUCLEOTIDE SEQUENCE</scope>
    <source>
        <strain evidence="2">JCM 5902</strain>
    </source>
</reference>
<evidence type="ECO:0000259" key="1">
    <source>
        <dbReference type="Pfam" id="PF13226"/>
    </source>
</evidence>
<evidence type="ECO:0000313" key="3">
    <source>
        <dbReference type="Proteomes" id="UP001058124"/>
    </source>
</evidence>
<proteinExistence type="predicted"/>